<keyword evidence="3" id="KW-1185">Reference proteome</keyword>
<organism evidence="2 3">
    <name type="scientific">Serinicoccus chungangensis</name>
    <dbReference type="NCBI Taxonomy" id="767452"/>
    <lineage>
        <taxon>Bacteria</taxon>
        <taxon>Bacillati</taxon>
        <taxon>Actinomycetota</taxon>
        <taxon>Actinomycetes</taxon>
        <taxon>Micrococcales</taxon>
        <taxon>Ornithinimicrobiaceae</taxon>
        <taxon>Serinicoccus</taxon>
    </lineage>
</organism>
<keyword evidence="1" id="KW-1133">Transmembrane helix</keyword>
<evidence type="ECO:0000313" key="2">
    <source>
        <dbReference type="EMBL" id="KUG51775.1"/>
    </source>
</evidence>
<dbReference type="Pfam" id="PF14012">
    <property type="entry name" value="DUF4229"/>
    <property type="match status" value="1"/>
</dbReference>
<comment type="caution">
    <text evidence="2">The sequence shown here is derived from an EMBL/GenBank/DDBJ whole genome shotgun (WGS) entry which is preliminary data.</text>
</comment>
<sequence length="82" mass="9456">MIVARYTAMRLLVFIGFFALGRLLTLNVLWAAVLAAVASMVVSYFLLAPDRERLAAGLERRVEDRMERRRAQLEDERVDEED</sequence>
<evidence type="ECO:0000313" key="3">
    <source>
        <dbReference type="Proteomes" id="UP000054837"/>
    </source>
</evidence>
<proteinExistence type="predicted"/>
<evidence type="ECO:0000256" key="1">
    <source>
        <dbReference type="SAM" id="Phobius"/>
    </source>
</evidence>
<dbReference type="Proteomes" id="UP000054837">
    <property type="component" value="Unassembled WGS sequence"/>
</dbReference>
<evidence type="ECO:0008006" key="4">
    <source>
        <dbReference type="Google" id="ProtNLM"/>
    </source>
</evidence>
<feature type="transmembrane region" description="Helical" evidence="1">
    <location>
        <begin position="30"/>
        <end position="47"/>
    </location>
</feature>
<dbReference type="RefSeq" id="WP_058892071.1">
    <property type="nucleotide sequence ID" value="NZ_LQBL01000031.1"/>
</dbReference>
<name>A0A0W8I2D2_9MICO</name>
<accession>A0A0W8I2D2</accession>
<reference evidence="2 3" key="1">
    <citation type="submission" date="2015-12" db="EMBL/GenBank/DDBJ databases">
        <title>Serinicoccus chungangenesis strain CD08_5 genome sequencing and assembly.</title>
        <authorList>
            <person name="Chander A.M."/>
            <person name="Kaur G."/>
            <person name="Nair G.R."/>
            <person name="Dhawan D.K."/>
            <person name="Kochhar R.K."/>
            <person name="Mayilraj S."/>
            <person name="Bhadada S.K."/>
        </authorList>
    </citation>
    <scope>NUCLEOTIDE SEQUENCE [LARGE SCALE GENOMIC DNA]</scope>
    <source>
        <strain evidence="2 3">CD08_5</strain>
    </source>
</reference>
<gene>
    <name evidence="2" type="ORF">AVL62_07395</name>
</gene>
<keyword evidence="1" id="KW-0812">Transmembrane</keyword>
<protein>
    <recommendedName>
        <fullName evidence="4">DUF4229 domain-containing protein</fullName>
    </recommendedName>
</protein>
<dbReference type="InterPro" id="IPR025323">
    <property type="entry name" value="DUF4229"/>
</dbReference>
<dbReference type="EMBL" id="LQBL01000031">
    <property type="protein sequence ID" value="KUG51775.1"/>
    <property type="molecule type" value="Genomic_DNA"/>
</dbReference>
<keyword evidence="1" id="KW-0472">Membrane</keyword>
<dbReference type="AlphaFoldDB" id="A0A0W8I2D2"/>
<feature type="transmembrane region" description="Helical" evidence="1">
    <location>
        <begin position="7"/>
        <end position="24"/>
    </location>
</feature>